<dbReference type="InterPro" id="IPR011009">
    <property type="entry name" value="Kinase-like_dom_sf"/>
</dbReference>
<dbReference type="PROSITE" id="PS00107">
    <property type="entry name" value="PROTEIN_KINASE_ATP"/>
    <property type="match status" value="1"/>
</dbReference>
<organism evidence="5 6">
    <name type="scientific">Arachis hypogaea</name>
    <name type="common">Peanut</name>
    <dbReference type="NCBI Taxonomy" id="3818"/>
    <lineage>
        <taxon>Eukaryota</taxon>
        <taxon>Viridiplantae</taxon>
        <taxon>Streptophyta</taxon>
        <taxon>Embryophyta</taxon>
        <taxon>Tracheophyta</taxon>
        <taxon>Spermatophyta</taxon>
        <taxon>Magnoliopsida</taxon>
        <taxon>eudicotyledons</taxon>
        <taxon>Gunneridae</taxon>
        <taxon>Pentapetalae</taxon>
        <taxon>rosids</taxon>
        <taxon>fabids</taxon>
        <taxon>Fabales</taxon>
        <taxon>Fabaceae</taxon>
        <taxon>Papilionoideae</taxon>
        <taxon>50 kb inversion clade</taxon>
        <taxon>dalbergioids sensu lato</taxon>
        <taxon>Dalbergieae</taxon>
        <taxon>Pterocarpus clade</taxon>
        <taxon>Arachis</taxon>
    </lineage>
</organism>
<evidence type="ECO:0000256" key="3">
    <source>
        <dbReference type="PROSITE-ProRule" id="PRU10141"/>
    </source>
</evidence>
<dbReference type="SUPFAM" id="SSF56112">
    <property type="entry name" value="Protein kinase-like (PK-like)"/>
    <property type="match status" value="1"/>
</dbReference>
<name>A0A445A528_ARAHY</name>
<dbReference type="GO" id="GO:0008353">
    <property type="term" value="F:RNA polymerase II CTD heptapeptide repeat kinase activity"/>
    <property type="evidence" value="ECO:0007669"/>
    <property type="project" value="TreeGrafter"/>
</dbReference>
<dbReference type="STRING" id="3818.A0A445A528"/>
<dbReference type="GO" id="GO:0005634">
    <property type="term" value="C:nucleus"/>
    <property type="evidence" value="ECO:0007669"/>
    <property type="project" value="TreeGrafter"/>
</dbReference>
<evidence type="ECO:0000256" key="2">
    <source>
        <dbReference type="ARBA" id="ARBA00022840"/>
    </source>
</evidence>
<keyword evidence="2 3" id="KW-0067">ATP-binding</keyword>
<dbReference type="Gene3D" id="3.30.200.20">
    <property type="entry name" value="Phosphorylase Kinase, domain 1"/>
    <property type="match status" value="1"/>
</dbReference>
<dbReference type="SMART" id="SM00220">
    <property type="entry name" value="S_TKc"/>
    <property type="match status" value="1"/>
</dbReference>
<dbReference type="GO" id="GO:0005524">
    <property type="term" value="F:ATP binding"/>
    <property type="evidence" value="ECO:0007669"/>
    <property type="project" value="UniProtKB-UniRule"/>
</dbReference>
<proteinExistence type="predicted"/>
<reference evidence="5 6" key="1">
    <citation type="submission" date="2019-01" db="EMBL/GenBank/DDBJ databases">
        <title>Sequencing of cultivated peanut Arachis hypogaea provides insights into genome evolution and oil improvement.</title>
        <authorList>
            <person name="Chen X."/>
        </authorList>
    </citation>
    <scope>NUCLEOTIDE SEQUENCE [LARGE SCALE GENOMIC DNA]</scope>
    <source>
        <strain evidence="6">cv. Fuhuasheng</strain>
        <tissue evidence="5">Leaves</tissue>
    </source>
</reference>
<dbReference type="Proteomes" id="UP000289738">
    <property type="component" value="Chromosome B03"/>
</dbReference>
<dbReference type="InterPro" id="IPR017441">
    <property type="entry name" value="Protein_kinase_ATP_BS"/>
</dbReference>
<evidence type="ECO:0000256" key="1">
    <source>
        <dbReference type="ARBA" id="ARBA00022741"/>
    </source>
</evidence>
<keyword evidence="6" id="KW-1185">Reference proteome</keyword>
<evidence type="ECO:0000313" key="5">
    <source>
        <dbReference type="EMBL" id="RYR21526.1"/>
    </source>
</evidence>
<dbReference type="PANTHER" id="PTHR24056">
    <property type="entry name" value="CELL DIVISION PROTEIN KINASE"/>
    <property type="match status" value="1"/>
</dbReference>
<accession>A0A445A528</accession>
<gene>
    <name evidence="5" type="ORF">Ahy_B03g066833</name>
</gene>
<dbReference type="EMBL" id="SDMP01000013">
    <property type="protein sequence ID" value="RYR21526.1"/>
    <property type="molecule type" value="Genomic_DNA"/>
</dbReference>
<dbReference type="InterPro" id="IPR050108">
    <property type="entry name" value="CDK"/>
</dbReference>
<feature type="binding site" evidence="3">
    <location>
        <position position="162"/>
    </location>
    <ligand>
        <name>ATP</name>
        <dbReference type="ChEBI" id="CHEBI:30616"/>
    </ligand>
</feature>
<dbReference type="Pfam" id="PF00069">
    <property type="entry name" value="Pkinase"/>
    <property type="match status" value="1"/>
</dbReference>
<protein>
    <recommendedName>
        <fullName evidence="4">Protein kinase domain-containing protein</fullName>
    </recommendedName>
</protein>
<dbReference type="FunFam" id="3.30.200.20:FF:000021">
    <property type="entry name" value="probable serine/threonine-protein kinase At1g54610"/>
    <property type="match status" value="1"/>
</dbReference>
<dbReference type="GO" id="GO:0000307">
    <property type="term" value="C:cyclin-dependent protein kinase holoenzyme complex"/>
    <property type="evidence" value="ECO:0007669"/>
    <property type="project" value="TreeGrafter"/>
</dbReference>
<dbReference type="InterPro" id="IPR000719">
    <property type="entry name" value="Prot_kinase_dom"/>
</dbReference>
<dbReference type="AlphaFoldDB" id="A0A445A528"/>
<dbReference type="GO" id="GO:0032968">
    <property type="term" value="P:positive regulation of transcription elongation by RNA polymerase II"/>
    <property type="evidence" value="ECO:0007669"/>
    <property type="project" value="TreeGrafter"/>
</dbReference>
<dbReference type="PROSITE" id="PS50011">
    <property type="entry name" value="PROTEIN_KINASE_DOM"/>
    <property type="match status" value="1"/>
</dbReference>
<keyword evidence="1 3" id="KW-0547">Nucleotide-binding</keyword>
<evidence type="ECO:0000259" key="4">
    <source>
        <dbReference type="PROSITE" id="PS50011"/>
    </source>
</evidence>
<feature type="domain" description="Protein kinase" evidence="4">
    <location>
        <begin position="133"/>
        <end position="283"/>
    </location>
</feature>
<evidence type="ECO:0000313" key="6">
    <source>
        <dbReference type="Proteomes" id="UP000289738"/>
    </source>
</evidence>
<dbReference type="PANTHER" id="PTHR24056:SF380">
    <property type="entry name" value="PROTEIN KINASE DOMAIN-CONTAINING PROTEIN"/>
    <property type="match status" value="1"/>
</dbReference>
<comment type="caution">
    <text evidence="5">The sequence shown here is derived from an EMBL/GenBank/DDBJ whole genome shotgun (WGS) entry which is preliminary data.</text>
</comment>
<sequence>MGCTCSKSSTIEDCREWITNKLSCCTRTLDLNISHLNSSKRVGGVRVTDKSLDDYDVKVSSIDKEDNNSIQPYDDQTGKKIEKPELIIIEHPAIGRIPKAGEAEQVSAGWPDWLSSVAGEAIKGWIPRSANTFERLHKIGQGTYSTVYKARDVTNQKIVALKKVYFDSFNHESIKFMARKILILRRLNHRNIIKLDSLITSQTSHSLYLVFEYMEYDLKGLASNPAIKFSESQVEQIHRIFKLCGSPSDDYWLKLSLPLSMVFKSPHHYRRCIANTFKDYVLL</sequence>